<dbReference type="InterPro" id="IPR001131">
    <property type="entry name" value="Peptidase_M24B_aminopep-P_CS"/>
</dbReference>
<evidence type="ECO:0000256" key="3">
    <source>
        <dbReference type="RuleBase" id="RU000590"/>
    </source>
</evidence>
<keyword evidence="2" id="KW-0378">Hydrolase</keyword>
<feature type="domain" description="Peptidase M24 C-terminal" evidence="5">
    <location>
        <begin position="343"/>
        <end position="369"/>
    </location>
</feature>
<organism evidence="6 7">
    <name type="scientific">Sphagnum jensenii</name>
    <dbReference type="NCBI Taxonomy" id="128206"/>
    <lineage>
        <taxon>Eukaryota</taxon>
        <taxon>Viridiplantae</taxon>
        <taxon>Streptophyta</taxon>
        <taxon>Embryophyta</taxon>
        <taxon>Bryophyta</taxon>
        <taxon>Sphagnophytina</taxon>
        <taxon>Sphagnopsida</taxon>
        <taxon>Sphagnales</taxon>
        <taxon>Sphagnaceae</taxon>
        <taxon>Sphagnum</taxon>
    </lineage>
</organism>
<evidence type="ECO:0000313" key="6">
    <source>
        <dbReference type="EMBL" id="CAK9250906.1"/>
    </source>
</evidence>
<dbReference type="InterPro" id="IPR032416">
    <property type="entry name" value="Peptidase_M24_C"/>
</dbReference>
<feature type="non-terminal residue" evidence="6">
    <location>
        <position position="369"/>
    </location>
</feature>
<evidence type="ECO:0000259" key="4">
    <source>
        <dbReference type="Pfam" id="PF00557"/>
    </source>
</evidence>
<evidence type="ECO:0000313" key="7">
    <source>
        <dbReference type="Proteomes" id="UP001497444"/>
    </source>
</evidence>
<dbReference type="Proteomes" id="UP001497444">
    <property type="component" value="Unassembled WGS sequence"/>
</dbReference>
<dbReference type="PROSITE" id="PS00491">
    <property type="entry name" value="PROLINE_PEPTIDASE"/>
    <property type="match status" value="1"/>
</dbReference>
<comment type="caution">
    <text evidence="6">The sequence shown here is derived from an EMBL/GenBank/DDBJ whole genome shotgun (WGS) entry which is preliminary data.</text>
</comment>
<comment type="similarity">
    <text evidence="3">Belongs to the peptidase M24B family.</text>
</comment>
<evidence type="ECO:0000256" key="1">
    <source>
        <dbReference type="ARBA" id="ARBA00022723"/>
    </source>
</evidence>
<feature type="non-terminal residue" evidence="6">
    <location>
        <position position="1"/>
    </location>
</feature>
<dbReference type="PANTHER" id="PTHR43763:SF20">
    <property type="entry name" value="XAA-PRO AMINOPEPTIDASE APEPP"/>
    <property type="match status" value="1"/>
</dbReference>
<dbReference type="EMBL" id="CAXAQS010000272">
    <property type="protein sequence ID" value="CAK9250906.1"/>
    <property type="molecule type" value="Genomic_DNA"/>
</dbReference>
<dbReference type="Pfam" id="PF16188">
    <property type="entry name" value="Peptidase_M24_C"/>
    <property type="match status" value="1"/>
</dbReference>
<dbReference type="InterPro" id="IPR029149">
    <property type="entry name" value="Creatin/AminoP/Spt16_N"/>
</dbReference>
<dbReference type="InterPro" id="IPR000994">
    <property type="entry name" value="Pept_M24"/>
</dbReference>
<dbReference type="InterPro" id="IPR033740">
    <property type="entry name" value="Pept_M24B"/>
</dbReference>
<dbReference type="CDD" id="cd01085">
    <property type="entry name" value="APP"/>
    <property type="match status" value="1"/>
</dbReference>
<feature type="domain" description="Peptidase M24" evidence="4">
    <location>
        <begin position="124"/>
        <end position="331"/>
    </location>
</feature>
<proteinExistence type="inferred from homology"/>
<dbReference type="PANTHER" id="PTHR43763">
    <property type="entry name" value="XAA-PRO AMINOPEPTIDASE 1"/>
    <property type="match status" value="1"/>
</dbReference>
<dbReference type="Pfam" id="PF00557">
    <property type="entry name" value="Peptidase_M24"/>
    <property type="match status" value="1"/>
</dbReference>
<sequence length="369" mass="41724">LFIDESKLTPEATKHLQINILPNHKNSGLEIELHPYKMIKEFLKWLISEQPGKIWISNKSSYALVSLVPESRRVDSLSPVLLKKSVKNPIEIEGMKRSHVSSKLLYSIRIDYHFNNVFDNKIKDAVALCEFFAWLEEEIPKGDVDELSAASKLEEFRRAQEDYIEPSFETISASGPNAAIVHYGPNEETNRPLSLDEMYLCDSGAQYRDGTTDVTRTVHFGTPSNFEKECFTRVVKGHIALATSIFPRLLKGQMLDTCARKALWDVGLDYLHGTGHGVGMFLNVHEGPMGIGSRPQPDDQGLVEGMILSNEPGFYEEDKFGIRIESLVLVKKAETKYNFQNRGYLTFETITLVPIQTKLLQPSLLTTEE</sequence>
<evidence type="ECO:0000256" key="2">
    <source>
        <dbReference type="ARBA" id="ARBA00022801"/>
    </source>
</evidence>
<dbReference type="SUPFAM" id="SSF55920">
    <property type="entry name" value="Creatinase/aminopeptidase"/>
    <property type="match status" value="1"/>
</dbReference>
<reference evidence="6" key="1">
    <citation type="submission" date="2024-02" db="EMBL/GenBank/DDBJ databases">
        <authorList>
            <consortium name="ELIXIR-Norway"/>
            <consortium name="Elixir Norway"/>
        </authorList>
    </citation>
    <scope>NUCLEOTIDE SEQUENCE</scope>
</reference>
<dbReference type="InterPro" id="IPR036005">
    <property type="entry name" value="Creatinase/aminopeptidase-like"/>
</dbReference>
<keyword evidence="7" id="KW-1185">Reference proteome</keyword>
<protein>
    <recommendedName>
        <fullName evidence="8">Xaa-Pro aminopeptidase</fullName>
    </recommendedName>
</protein>
<name>A0ABP0VAA5_9BRYO</name>
<gene>
    <name evidence="6" type="ORF">CSSPJE1EN1_LOCUS26284</name>
</gene>
<keyword evidence="1 3" id="KW-0479">Metal-binding</keyword>
<evidence type="ECO:0000259" key="5">
    <source>
        <dbReference type="Pfam" id="PF16188"/>
    </source>
</evidence>
<dbReference type="Pfam" id="PF16189">
    <property type="entry name" value="Creatinase_N_2"/>
    <property type="match status" value="1"/>
</dbReference>
<dbReference type="Gene3D" id="3.90.230.10">
    <property type="entry name" value="Creatinase/methionine aminopeptidase superfamily"/>
    <property type="match status" value="1"/>
</dbReference>
<dbReference type="InterPro" id="IPR050422">
    <property type="entry name" value="X-Pro_aminopeptidase_P"/>
</dbReference>
<accession>A0ABP0VAA5</accession>
<dbReference type="Gene3D" id="3.40.350.10">
    <property type="entry name" value="Creatinase/prolidase N-terminal domain"/>
    <property type="match status" value="1"/>
</dbReference>
<evidence type="ECO:0008006" key="8">
    <source>
        <dbReference type="Google" id="ProtNLM"/>
    </source>
</evidence>